<dbReference type="KEGG" id="qsa:O6P43_020863"/>
<feature type="domain" description="DUF630" evidence="3">
    <location>
        <begin position="9"/>
        <end position="49"/>
    </location>
</feature>
<keyword evidence="5" id="KW-1185">Reference proteome</keyword>
<feature type="compositionally biased region" description="Acidic residues" evidence="1">
    <location>
        <begin position="205"/>
        <end position="216"/>
    </location>
</feature>
<dbReference type="InterPro" id="IPR006867">
    <property type="entry name" value="DUF632"/>
</dbReference>
<feature type="compositionally biased region" description="Acidic residues" evidence="1">
    <location>
        <begin position="224"/>
        <end position="235"/>
    </location>
</feature>
<feature type="compositionally biased region" description="Low complexity" evidence="1">
    <location>
        <begin position="263"/>
        <end position="276"/>
    </location>
</feature>
<comment type="caution">
    <text evidence="4">The sequence shown here is derived from an EMBL/GenBank/DDBJ whole genome shotgun (WGS) entry which is preliminary data.</text>
</comment>
<feature type="region of interest" description="Disordered" evidence="1">
    <location>
        <begin position="89"/>
        <end position="172"/>
    </location>
</feature>
<sequence>MKHYSYACERSRFVKQALDGRCSLAAAHVTYVQSLKSTGTAFKKFVEPEAPIESSLYTSTSATPEPFALTEKTLSQFSFSSQFVSQHIDTTETFSPSPSPPNPSQFQANNMKFRGSSSNKVEENPHVPIIGTVISSNTSQNATPHSTGRPETSALEDSSLEPGTPPRDYFGFFHPIDHQFSFKEGKGMQRGLENADNARRLGEEEGVPELEDDEENLSSHGSEDSQDSEDEFDEPATDTLIRSFENLNRIHDHDPANASPATAMSSAGNAASESENLNGTSNSPGLSPLKAASTVVILPDETIESLEKENSNQNKVAPKDFFSSMKDIEFLFVKASESGKEIPRMLEANKLHFRPIFPGKESGSTASSFLKSCFSCGEDPSQVPEVLSCHLEPAQNSVKYLTWHRTTSSQSSSSRNPLGASSKDDIEDLKSNLFDDFCMISSSHASTLDRLYAWERKLYDEVKASEIVRREYDLKCKILRQMESDGERLYKIDKTRSVVKDLHSRIGVAIYRINSISKRIEELRDNELQPQLEELIEGLSRMWKVMFECHKVQFQIISVAYISSHTRVIMQTELRQQITAYLENELYSLSSSFTEWISAQKSYLGAINGWLFKCVSIPQKSSRRKRRPLTPNLRNHGPPIYVTCGVWLEKLEALPMKDVADSIKALAAETARFLPLQEKNQGKGANRPRITTSWKPDEGSESADNLLRDEASEDWVSGFVQFQPSLVTFLGQLNTFADSAVKMYTELDKAVRNAKSICDQQKSQFQFQSQSQFV</sequence>
<feature type="compositionally biased region" description="Polar residues" evidence="1">
    <location>
        <begin position="133"/>
        <end position="150"/>
    </location>
</feature>
<evidence type="ECO:0000313" key="4">
    <source>
        <dbReference type="EMBL" id="KAJ7960416.1"/>
    </source>
</evidence>
<dbReference type="PANTHER" id="PTHR21450:SF6">
    <property type="entry name" value="EXPRESSED PROTEIN"/>
    <property type="match status" value="1"/>
</dbReference>
<evidence type="ECO:0000259" key="3">
    <source>
        <dbReference type="Pfam" id="PF04783"/>
    </source>
</evidence>
<evidence type="ECO:0000313" key="5">
    <source>
        <dbReference type="Proteomes" id="UP001163823"/>
    </source>
</evidence>
<evidence type="ECO:0000259" key="2">
    <source>
        <dbReference type="Pfam" id="PF04782"/>
    </source>
</evidence>
<name>A0AAD7PLQ1_QUISA</name>
<feature type="compositionally biased region" description="Polar residues" evidence="1">
    <location>
        <begin position="105"/>
        <end position="119"/>
    </location>
</feature>
<dbReference type="EMBL" id="JARAOO010000008">
    <property type="protein sequence ID" value="KAJ7960416.1"/>
    <property type="molecule type" value="Genomic_DNA"/>
</dbReference>
<dbReference type="InterPro" id="IPR006868">
    <property type="entry name" value="DUF630"/>
</dbReference>
<evidence type="ECO:0000256" key="1">
    <source>
        <dbReference type="SAM" id="MobiDB-lite"/>
    </source>
</evidence>
<dbReference type="Pfam" id="PF04782">
    <property type="entry name" value="DUF632"/>
    <property type="match status" value="1"/>
</dbReference>
<reference evidence="4" key="1">
    <citation type="journal article" date="2023" name="Science">
        <title>Elucidation of the pathway for biosynthesis of saponin adjuvants from the soapbark tree.</title>
        <authorList>
            <person name="Reed J."/>
            <person name="Orme A."/>
            <person name="El-Demerdash A."/>
            <person name="Owen C."/>
            <person name="Martin L.B.B."/>
            <person name="Misra R.C."/>
            <person name="Kikuchi S."/>
            <person name="Rejzek M."/>
            <person name="Martin A.C."/>
            <person name="Harkess A."/>
            <person name="Leebens-Mack J."/>
            <person name="Louveau T."/>
            <person name="Stephenson M.J."/>
            <person name="Osbourn A."/>
        </authorList>
    </citation>
    <scope>NUCLEOTIDE SEQUENCE</scope>
    <source>
        <strain evidence="4">S10</strain>
    </source>
</reference>
<dbReference type="Pfam" id="PF04783">
    <property type="entry name" value="DUF630"/>
    <property type="match status" value="1"/>
</dbReference>
<feature type="domain" description="DUF632" evidence="2">
    <location>
        <begin position="322"/>
        <end position="669"/>
    </location>
</feature>
<gene>
    <name evidence="4" type="ORF">O6P43_020863</name>
</gene>
<dbReference type="Proteomes" id="UP001163823">
    <property type="component" value="Chromosome 8"/>
</dbReference>
<feature type="region of interest" description="Disordered" evidence="1">
    <location>
        <begin position="677"/>
        <end position="705"/>
    </location>
</feature>
<proteinExistence type="predicted"/>
<feature type="region of interest" description="Disordered" evidence="1">
    <location>
        <begin position="205"/>
        <end position="235"/>
    </location>
</feature>
<organism evidence="4 5">
    <name type="scientific">Quillaja saponaria</name>
    <name type="common">Soap bark tree</name>
    <dbReference type="NCBI Taxonomy" id="32244"/>
    <lineage>
        <taxon>Eukaryota</taxon>
        <taxon>Viridiplantae</taxon>
        <taxon>Streptophyta</taxon>
        <taxon>Embryophyta</taxon>
        <taxon>Tracheophyta</taxon>
        <taxon>Spermatophyta</taxon>
        <taxon>Magnoliopsida</taxon>
        <taxon>eudicotyledons</taxon>
        <taxon>Gunneridae</taxon>
        <taxon>Pentapetalae</taxon>
        <taxon>rosids</taxon>
        <taxon>fabids</taxon>
        <taxon>Fabales</taxon>
        <taxon>Quillajaceae</taxon>
        <taxon>Quillaja</taxon>
    </lineage>
</organism>
<dbReference type="AlphaFoldDB" id="A0AAD7PLQ1"/>
<protein>
    <submittedName>
        <fullName evidence="4">Uncharacterized protein</fullName>
    </submittedName>
</protein>
<feature type="region of interest" description="Disordered" evidence="1">
    <location>
        <begin position="250"/>
        <end position="286"/>
    </location>
</feature>
<dbReference type="PANTHER" id="PTHR21450">
    <property type="entry name" value="PROTEIN ALTERED PHOSPHATE STARVATION RESPONSE 1"/>
    <property type="match status" value="1"/>
</dbReference>
<accession>A0AAD7PLQ1</accession>